<feature type="chain" id="PRO_5046865452" evidence="2">
    <location>
        <begin position="26"/>
        <end position="216"/>
    </location>
</feature>
<feature type="compositionally biased region" description="Gly residues" evidence="1">
    <location>
        <begin position="154"/>
        <end position="216"/>
    </location>
</feature>
<accession>A0ABU1WP61</accession>
<feature type="signal peptide" evidence="2">
    <location>
        <begin position="1"/>
        <end position="25"/>
    </location>
</feature>
<feature type="compositionally biased region" description="Basic and acidic residues" evidence="1">
    <location>
        <begin position="128"/>
        <end position="142"/>
    </location>
</feature>
<reference evidence="3 4" key="1">
    <citation type="submission" date="2023-07" db="EMBL/GenBank/DDBJ databases">
        <title>Sorghum-associated microbial communities from plants grown in Nebraska, USA.</title>
        <authorList>
            <person name="Schachtman D."/>
        </authorList>
    </citation>
    <scope>NUCLEOTIDE SEQUENCE [LARGE SCALE GENOMIC DNA]</scope>
    <source>
        <strain evidence="3 4">4249</strain>
    </source>
</reference>
<dbReference type="EMBL" id="JAVDWU010000005">
    <property type="protein sequence ID" value="MDR7150849.1"/>
    <property type="molecule type" value="Genomic_DNA"/>
</dbReference>
<organism evidence="3 4">
    <name type="scientific">Hydrogenophaga palleronii</name>
    <dbReference type="NCBI Taxonomy" id="65655"/>
    <lineage>
        <taxon>Bacteria</taxon>
        <taxon>Pseudomonadati</taxon>
        <taxon>Pseudomonadota</taxon>
        <taxon>Betaproteobacteria</taxon>
        <taxon>Burkholderiales</taxon>
        <taxon>Comamonadaceae</taxon>
        <taxon>Hydrogenophaga</taxon>
    </lineage>
</organism>
<name>A0ABU1WP61_9BURK</name>
<evidence type="ECO:0000256" key="2">
    <source>
        <dbReference type="SAM" id="SignalP"/>
    </source>
</evidence>
<keyword evidence="4" id="KW-1185">Reference proteome</keyword>
<feature type="region of interest" description="Disordered" evidence="1">
    <location>
        <begin position="109"/>
        <end position="216"/>
    </location>
</feature>
<gene>
    <name evidence="3" type="ORF">J2W49_002812</name>
</gene>
<keyword evidence="2" id="KW-0732">Signal</keyword>
<evidence type="ECO:0000313" key="4">
    <source>
        <dbReference type="Proteomes" id="UP001265700"/>
    </source>
</evidence>
<sequence length="216" mass="20763">MQPHISQLLRTLMAGLAFTTLAATAQDVVVVVGPVDPVAEPLIHPQKKPTFTSLIASASLAKQGVTHPSDAELGAAEANVQAMRDSGMGWGEIANSMNIRLGDVVSAANKSPRAIKTRTDTDTDTETIADRMKRTPGGDKRMAAAGDTATTRGLGAGKSGSQGGASNGGSSGGGKGGGAGNGGSGGGGKGGGNSGGGGKGGGNGGGKGGGNGGGKR</sequence>
<dbReference type="Proteomes" id="UP001265700">
    <property type="component" value="Unassembled WGS sequence"/>
</dbReference>
<protein>
    <submittedName>
        <fullName evidence="3">Uncharacterized protein</fullName>
    </submittedName>
</protein>
<comment type="caution">
    <text evidence="3">The sequence shown here is derived from an EMBL/GenBank/DDBJ whole genome shotgun (WGS) entry which is preliminary data.</text>
</comment>
<evidence type="ECO:0000313" key="3">
    <source>
        <dbReference type="EMBL" id="MDR7150849.1"/>
    </source>
</evidence>
<proteinExistence type="predicted"/>
<dbReference type="RefSeq" id="WP_310317084.1">
    <property type="nucleotide sequence ID" value="NZ_JAVDWU010000005.1"/>
</dbReference>
<evidence type="ECO:0000256" key="1">
    <source>
        <dbReference type="SAM" id="MobiDB-lite"/>
    </source>
</evidence>